<dbReference type="AlphaFoldDB" id="A0A2A9PRN9"/>
<dbReference type="Gene3D" id="3.30.70.270">
    <property type="match status" value="1"/>
</dbReference>
<dbReference type="Proteomes" id="UP000037136">
    <property type="component" value="Unassembled WGS sequence"/>
</dbReference>
<proteinExistence type="predicted"/>
<reference evidence="3 4" key="2">
    <citation type="journal article" date="2017" name="Sci. Rep.">
        <title>Ant-infecting Ophiocordyceps genomes reveal a high diversity of potential behavioral manipulation genes and a possible major role for enterotoxins.</title>
        <authorList>
            <person name="de Bekker C."/>
            <person name="Ohm R.A."/>
            <person name="Evans H.C."/>
            <person name="Brachmann A."/>
            <person name="Hughes D.P."/>
        </authorList>
    </citation>
    <scope>NUCLEOTIDE SEQUENCE [LARGE SCALE GENOMIC DNA]</scope>
    <source>
        <strain evidence="3 4">SC16a</strain>
    </source>
</reference>
<protein>
    <submittedName>
        <fullName evidence="3">Uncharacterized protein</fullName>
    </submittedName>
</protein>
<dbReference type="STRING" id="268505.A0A2A9PRN9"/>
<dbReference type="EMBL" id="LAZP02000009">
    <property type="protein sequence ID" value="PFH63092.1"/>
    <property type="molecule type" value="Genomic_DNA"/>
</dbReference>
<gene>
    <name evidence="3" type="ORF">XA68_18229</name>
</gene>
<dbReference type="GO" id="GO:0005739">
    <property type="term" value="C:mitochondrion"/>
    <property type="evidence" value="ECO:0007669"/>
    <property type="project" value="UniProtKB-SubCell"/>
</dbReference>
<reference evidence="3 4" key="1">
    <citation type="journal article" date="2015" name="BMC Genomics">
        <title>Gene expression during zombie ant biting behavior reflects the complexity underlying fungal parasitic behavioral manipulation.</title>
        <authorList>
            <person name="de Bekker C."/>
            <person name="Ohm R.A."/>
            <person name="Loreto R.G."/>
            <person name="Sebastian A."/>
            <person name="Albert I."/>
            <person name="Merrow M."/>
            <person name="Brachmann A."/>
            <person name="Hughes D.P."/>
        </authorList>
    </citation>
    <scope>NUCLEOTIDE SEQUENCE [LARGE SCALE GENOMIC DNA]</scope>
    <source>
        <strain evidence="3 4">SC16a</strain>
    </source>
</reference>
<dbReference type="InterPro" id="IPR043128">
    <property type="entry name" value="Rev_trsase/Diguanyl_cyclase"/>
</dbReference>
<evidence type="ECO:0000313" key="4">
    <source>
        <dbReference type="Proteomes" id="UP000037136"/>
    </source>
</evidence>
<evidence type="ECO:0000256" key="2">
    <source>
        <dbReference type="ARBA" id="ARBA00023128"/>
    </source>
</evidence>
<dbReference type="InterPro" id="IPR043502">
    <property type="entry name" value="DNA/RNA_pol_sf"/>
</dbReference>
<comment type="caution">
    <text evidence="3">The sequence shown here is derived from an EMBL/GenBank/DDBJ whole genome shotgun (WGS) entry which is preliminary data.</text>
</comment>
<dbReference type="OrthoDB" id="5106181at2759"/>
<name>A0A2A9PRN9_OPHUN</name>
<sequence>MGVLAPSSRKPWRVHKIFPGLSVLASDAVMSHTMVLGGFYQQQKEKEMAQEFSSSSRTARIVETRALNSVAIPDAYPMPIPAEMVHKLAGRKYISAVDARSFFHQFLVHRDHRERFTVVSHRGLERSCRGSDGI</sequence>
<keyword evidence="4" id="KW-1185">Reference proteome</keyword>
<keyword evidence="2" id="KW-0496">Mitochondrion</keyword>
<evidence type="ECO:0000313" key="3">
    <source>
        <dbReference type="EMBL" id="PFH63092.1"/>
    </source>
</evidence>
<organism evidence="3 4">
    <name type="scientific">Ophiocordyceps unilateralis</name>
    <name type="common">Zombie-ant fungus</name>
    <name type="synonym">Torrubia unilateralis</name>
    <dbReference type="NCBI Taxonomy" id="268505"/>
    <lineage>
        <taxon>Eukaryota</taxon>
        <taxon>Fungi</taxon>
        <taxon>Dikarya</taxon>
        <taxon>Ascomycota</taxon>
        <taxon>Pezizomycotina</taxon>
        <taxon>Sordariomycetes</taxon>
        <taxon>Hypocreomycetidae</taxon>
        <taxon>Hypocreales</taxon>
        <taxon>Ophiocordycipitaceae</taxon>
        <taxon>Ophiocordyceps</taxon>
    </lineage>
</organism>
<accession>A0A2A9PRN9</accession>
<comment type="subcellular location">
    <subcellularLocation>
        <location evidence="1">Mitochondrion</location>
    </subcellularLocation>
</comment>
<dbReference type="Gene3D" id="3.10.10.10">
    <property type="entry name" value="HIV Type 1 Reverse Transcriptase, subunit A, domain 1"/>
    <property type="match status" value="1"/>
</dbReference>
<evidence type="ECO:0000256" key="1">
    <source>
        <dbReference type="ARBA" id="ARBA00004173"/>
    </source>
</evidence>
<dbReference type="SUPFAM" id="SSF56672">
    <property type="entry name" value="DNA/RNA polymerases"/>
    <property type="match status" value="1"/>
</dbReference>